<evidence type="ECO:0000313" key="3">
    <source>
        <dbReference type="EMBL" id="MFC0387255.1"/>
    </source>
</evidence>
<keyword evidence="4" id="KW-1185">Reference proteome</keyword>
<dbReference type="Pfam" id="PF01381">
    <property type="entry name" value="HTH_3"/>
    <property type="match status" value="1"/>
</dbReference>
<evidence type="ECO:0000313" key="4">
    <source>
        <dbReference type="Proteomes" id="UP001589789"/>
    </source>
</evidence>
<dbReference type="InterPro" id="IPR001387">
    <property type="entry name" value="Cro/C1-type_HTH"/>
</dbReference>
<dbReference type="Gene3D" id="1.10.260.40">
    <property type="entry name" value="lambda repressor-like DNA-binding domains"/>
    <property type="match status" value="1"/>
</dbReference>
<dbReference type="RefSeq" id="WP_377052523.1">
    <property type="nucleotide sequence ID" value="NZ_JBHLVZ010000058.1"/>
</dbReference>
<gene>
    <name evidence="3" type="ORF">ACFFIC_17140</name>
</gene>
<dbReference type="PROSITE" id="PS50943">
    <property type="entry name" value="HTH_CROC1"/>
    <property type="match status" value="1"/>
</dbReference>
<dbReference type="InterPro" id="IPR010982">
    <property type="entry name" value="Lambda_DNA-bd_dom_sf"/>
</dbReference>
<protein>
    <submittedName>
        <fullName evidence="3">Multiprotein-bridging factor 1 family protein</fullName>
    </submittedName>
</protein>
<dbReference type="SUPFAM" id="SSF47413">
    <property type="entry name" value="lambda repressor-like DNA-binding domains"/>
    <property type="match status" value="1"/>
</dbReference>
<feature type="region of interest" description="Disordered" evidence="1">
    <location>
        <begin position="110"/>
        <end position="129"/>
    </location>
</feature>
<evidence type="ECO:0000259" key="2">
    <source>
        <dbReference type="PROSITE" id="PS50943"/>
    </source>
</evidence>
<comment type="caution">
    <text evidence="3">The sequence shown here is derived from an EMBL/GenBank/DDBJ whole genome shotgun (WGS) entry which is preliminary data.</text>
</comment>
<dbReference type="EMBL" id="JBHLVZ010000058">
    <property type="protein sequence ID" value="MFC0387255.1"/>
    <property type="molecule type" value="Genomic_DNA"/>
</dbReference>
<proteinExistence type="predicted"/>
<reference evidence="3 4" key="1">
    <citation type="submission" date="2024-09" db="EMBL/GenBank/DDBJ databases">
        <authorList>
            <person name="Sun Q."/>
            <person name="Mori K."/>
        </authorList>
    </citation>
    <scope>NUCLEOTIDE SEQUENCE [LARGE SCALE GENOMIC DNA]</scope>
    <source>
        <strain evidence="3 4">CCM 7468</strain>
    </source>
</reference>
<evidence type="ECO:0000256" key="1">
    <source>
        <dbReference type="SAM" id="MobiDB-lite"/>
    </source>
</evidence>
<organism evidence="3 4">
    <name type="scientific">Muricoccus vinaceus</name>
    <dbReference type="NCBI Taxonomy" id="424704"/>
    <lineage>
        <taxon>Bacteria</taxon>
        <taxon>Pseudomonadati</taxon>
        <taxon>Pseudomonadota</taxon>
        <taxon>Alphaproteobacteria</taxon>
        <taxon>Acetobacterales</taxon>
        <taxon>Roseomonadaceae</taxon>
        <taxon>Muricoccus</taxon>
    </lineage>
</organism>
<accession>A0ABV6IUH3</accession>
<name>A0ABV6IUH3_9PROT</name>
<dbReference type="Proteomes" id="UP001589789">
    <property type="component" value="Unassembled WGS sequence"/>
</dbReference>
<dbReference type="SMART" id="SM00530">
    <property type="entry name" value="HTH_XRE"/>
    <property type="match status" value="1"/>
</dbReference>
<feature type="domain" description="HTH cro/C1-type" evidence="2">
    <location>
        <begin position="50"/>
        <end position="103"/>
    </location>
</feature>
<dbReference type="CDD" id="cd00093">
    <property type="entry name" value="HTH_XRE"/>
    <property type="match status" value="1"/>
</dbReference>
<sequence>MLRRRPKPSRLRPVSGRNRGYASHHLTSVHCARLSHSAFFGFGLGRTVCRAARALLNWSQDELAKAASVGVNTVRNFEQEKASPRPAILSAIRSALERAGVMILDEAGEEGVKRRKAAELPPASNIEPA</sequence>